<name>A0A381Q1H9_9ZZZZ</name>
<organism evidence="1">
    <name type="scientific">marine metagenome</name>
    <dbReference type="NCBI Taxonomy" id="408172"/>
    <lineage>
        <taxon>unclassified sequences</taxon>
        <taxon>metagenomes</taxon>
        <taxon>ecological metagenomes</taxon>
    </lineage>
</organism>
<sequence length="207" mass="24718">MFSRLFVFIFFISFSIFSQNFPTDLWHNGMLITNEGDSIKGNLKYDFDNQSIQLDDGKTIKAFSVNNLFFFEIYDETIRDYRQFYSLMYEIGYNYRVPSLFEVVIEGKLSLLLKEKIIAESVPSYYPSYYTYSLIPSYNYYSKLEYDYFFLNKEGKIQKFKSKGKKKQILLLMNDNYDIVKNFLSSNKINLSKMEDLVKVVEFYNNN</sequence>
<dbReference type="AlphaFoldDB" id="A0A381Q1H9"/>
<accession>A0A381Q1H9</accession>
<evidence type="ECO:0000313" key="1">
    <source>
        <dbReference type="EMBL" id="SUZ72734.1"/>
    </source>
</evidence>
<proteinExistence type="predicted"/>
<reference evidence="1" key="1">
    <citation type="submission" date="2018-05" db="EMBL/GenBank/DDBJ databases">
        <authorList>
            <person name="Lanie J.A."/>
            <person name="Ng W.-L."/>
            <person name="Kazmierczak K.M."/>
            <person name="Andrzejewski T.M."/>
            <person name="Davidsen T.M."/>
            <person name="Wayne K.J."/>
            <person name="Tettelin H."/>
            <person name="Glass J.I."/>
            <person name="Rusch D."/>
            <person name="Podicherti R."/>
            <person name="Tsui H.-C.T."/>
            <person name="Winkler M.E."/>
        </authorList>
    </citation>
    <scope>NUCLEOTIDE SEQUENCE</scope>
</reference>
<dbReference type="EMBL" id="UINC01001156">
    <property type="protein sequence ID" value="SUZ72734.1"/>
    <property type="molecule type" value="Genomic_DNA"/>
</dbReference>
<protein>
    <submittedName>
        <fullName evidence="1">Uncharacterized protein</fullName>
    </submittedName>
</protein>
<gene>
    <name evidence="1" type="ORF">METZ01_LOCUS25588</name>
</gene>